<accession>A0ABP3Q2A1</accession>
<gene>
    <name evidence="1" type="ORF">GCM10008942_32760</name>
</gene>
<reference evidence="2" key="1">
    <citation type="journal article" date="2019" name="Int. J. Syst. Evol. Microbiol.">
        <title>The Global Catalogue of Microorganisms (GCM) 10K type strain sequencing project: providing services to taxonomists for standard genome sequencing and annotation.</title>
        <authorList>
            <consortium name="The Broad Institute Genomics Platform"/>
            <consortium name="The Broad Institute Genome Sequencing Center for Infectious Disease"/>
            <person name="Wu L."/>
            <person name="Ma J."/>
        </authorList>
    </citation>
    <scope>NUCLEOTIDE SEQUENCE [LARGE SCALE GENOMIC DNA]</scope>
    <source>
        <strain evidence="2">JCM 15089</strain>
    </source>
</reference>
<protein>
    <submittedName>
        <fullName evidence="1">Uncharacterized protein</fullName>
    </submittedName>
</protein>
<name>A0ABP3Q2A1_9PROT</name>
<evidence type="ECO:0000313" key="1">
    <source>
        <dbReference type="EMBL" id="GAA0581350.1"/>
    </source>
</evidence>
<proteinExistence type="predicted"/>
<dbReference type="Proteomes" id="UP001499951">
    <property type="component" value="Unassembled WGS sequence"/>
</dbReference>
<organism evidence="1 2">
    <name type="scientific">Rhizomicrobium electricum</name>
    <dbReference type="NCBI Taxonomy" id="480070"/>
    <lineage>
        <taxon>Bacteria</taxon>
        <taxon>Pseudomonadati</taxon>
        <taxon>Pseudomonadota</taxon>
        <taxon>Alphaproteobacteria</taxon>
        <taxon>Micropepsales</taxon>
        <taxon>Micropepsaceae</taxon>
        <taxon>Rhizomicrobium</taxon>
    </lineage>
</organism>
<dbReference type="EMBL" id="BAAADD010000009">
    <property type="protein sequence ID" value="GAA0581350.1"/>
    <property type="molecule type" value="Genomic_DNA"/>
</dbReference>
<evidence type="ECO:0000313" key="2">
    <source>
        <dbReference type="Proteomes" id="UP001499951"/>
    </source>
</evidence>
<keyword evidence="2" id="KW-1185">Reference proteome</keyword>
<sequence>MALDVHYEIFRRQGAGSWSLVEVRDKRDDALAFADELVKAGATGVKVVKETFNEASGDYLSLKVFEHGAIKTKAKPKYDDVPSTPCFKVDDLYSYHARKTIAQLIPDYLAHHKVTVTELGHRADLLEKLEAAGTLLQQAIQRVAVCQAIENENEVLKIIRSLSELTTQACHRVYRDTAKGRFAACKPGHFAALAEKLAEASDGRYLLNGVVAGYLKDAKSWDEKVRRLMVLMDEIHGETAGAKLLLAVIDTLIGEILTGSAGLKALIGTQANQGEAVMALVKLFLGREPDQTEGHHGLIALTKQFAADTLPNARGAIADRIIAEIRSFKRLVPDSLEEELKALRQIANLVVVGIGKYLSHEDLIAAFVLRSQRLITSESLAPYLHGEAPDVKLERVLFVEENIIGAENKRRLAAFITPIVTGPLFEEHFQSPKVPVIQRLQQLVQLADRVMHSSFQENHKTEITDVIDRVAASVESKGRLFDSIDKRNASPNEKAFAVIKLLSSNALTSPRLTGRAREMVIGYLGKPGFLAGYVAQNAKDGMPPDRDAAVADLMRLLEKAGITPETGLKTIAA</sequence>
<comment type="caution">
    <text evidence="1">The sequence shown here is derived from an EMBL/GenBank/DDBJ whole genome shotgun (WGS) entry which is preliminary data.</text>
</comment>
<dbReference type="RefSeq" id="WP_166935035.1">
    <property type="nucleotide sequence ID" value="NZ_BAAADD010000009.1"/>
</dbReference>